<proteinExistence type="inferred from homology"/>
<evidence type="ECO:0008006" key="4">
    <source>
        <dbReference type="Google" id="ProtNLM"/>
    </source>
</evidence>
<dbReference type="InterPro" id="IPR036514">
    <property type="entry name" value="SGNH_hydro_sf"/>
</dbReference>
<gene>
    <name evidence="2" type="ORF">HID58_003551</name>
</gene>
<evidence type="ECO:0000313" key="3">
    <source>
        <dbReference type="Proteomes" id="UP000824890"/>
    </source>
</evidence>
<dbReference type="Pfam" id="PF00657">
    <property type="entry name" value="Lipase_GDSL"/>
    <property type="match status" value="1"/>
</dbReference>
<name>A0ABQ8EQT2_BRANA</name>
<evidence type="ECO:0000256" key="1">
    <source>
        <dbReference type="ARBA" id="ARBA00008668"/>
    </source>
</evidence>
<dbReference type="Proteomes" id="UP000824890">
    <property type="component" value="Unassembled WGS sequence"/>
</dbReference>
<dbReference type="EMBL" id="JAGKQM010000001">
    <property type="protein sequence ID" value="KAH0943914.1"/>
    <property type="molecule type" value="Genomic_DNA"/>
</dbReference>
<evidence type="ECO:0000313" key="2">
    <source>
        <dbReference type="EMBL" id="KAH0943914.1"/>
    </source>
</evidence>
<dbReference type="CDD" id="cd01838">
    <property type="entry name" value="Isoamyl_acetate_hydrolase_like"/>
    <property type="match status" value="1"/>
</dbReference>
<dbReference type="PANTHER" id="PTHR14209">
    <property type="entry name" value="ISOAMYL ACETATE-HYDROLYZING ESTERASE 1"/>
    <property type="match status" value="1"/>
</dbReference>
<organism evidence="2 3">
    <name type="scientific">Brassica napus</name>
    <name type="common">Rape</name>
    <dbReference type="NCBI Taxonomy" id="3708"/>
    <lineage>
        <taxon>Eukaryota</taxon>
        <taxon>Viridiplantae</taxon>
        <taxon>Streptophyta</taxon>
        <taxon>Embryophyta</taxon>
        <taxon>Tracheophyta</taxon>
        <taxon>Spermatophyta</taxon>
        <taxon>Magnoliopsida</taxon>
        <taxon>eudicotyledons</taxon>
        <taxon>Gunneridae</taxon>
        <taxon>Pentapetalae</taxon>
        <taxon>rosids</taxon>
        <taxon>malvids</taxon>
        <taxon>Brassicales</taxon>
        <taxon>Brassicaceae</taxon>
        <taxon>Brassiceae</taxon>
        <taxon>Brassica</taxon>
    </lineage>
</organism>
<keyword evidence="3" id="KW-1185">Reference proteome</keyword>
<protein>
    <recommendedName>
        <fullName evidence="4">SGNH hydrolase-type esterase domain-containing protein</fullName>
    </recommendedName>
</protein>
<dbReference type="SUPFAM" id="SSF52266">
    <property type="entry name" value="SGNH hydrolase"/>
    <property type="match status" value="1"/>
</dbReference>
<dbReference type="Gene3D" id="3.40.50.1110">
    <property type="entry name" value="SGNH hydrolase"/>
    <property type="match status" value="2"/>
</dbReference>
<comment type="caution">
    <text evidence="2">The sequence shown here is derived from an EMBL/GenBank/DDBJ whole genome shotgun (WGS) entry which is preliminary data.</text>
</comment>
<dbReference type="PANTHER" id="PTHR14209:SF34">
    <property type="entry name" value="SGNH HYDROLASE-TYPE ESTERASE DOMAIN-CONTAINING PROTEIN"/>
    <property type="match status" value="1"/>
</dbReference>
<dbReference type="InterPro" id="IPR001087">
    <property type="entry name" value="GDSL"/>
</dbReference>
<sequence length="208" mass="23276">MVGPSRPQIVLFGSSIVQMSFGHGGWGAILSEVYARKADIILRGYYGWNSTRALEVVDKVFPKDAVVQPSLVVVYFGGNDSMGPHPSGLGPHVPLTQYVDNMKKIALHLQLCKELDLQVVDLFSTLQKADDWETVCFTDGIHLSAQGSKLVAAEILRVVKEAEWRPSLHWKSMPTEFSEDSPYDLVAADGKTTLNSSEWTYFWEEQWE</sequence>
<dbReference type="InterPro" id="IPR045136">
    <property type="entry name" value="Iah1-like"/>
</dbReference>
<reference evidence="2 3" key="1">
    <citation type="submission" date="2021-05" db="EMBL/GenBank/DDBJ databases">
        <title>Genome Assembly of Synthetic Allotetraploid Brassica napus Reveals Homoeologous Exchanges between Subgenomes.</title>
        <authorList>
            <person name="Davis J.T."/>
        </authorList>
    </citation>
    <scope>NUCLEOTIDE SEQUENCE [LARGE SCALE GENOMIC DNA]</scope>
    <source>
        <strain evidence="3">cv. Da-Ae</strain>
        <tissue evidence="2">Seedling</tissue>
    </source>
</reference>
<accession>A0ABQ8EQT2</accession>
<comment type="similarity">
    <text evidence="1">Belongs to the 'GDSL' lipolytic enzyme family.</text>
</comment>